<protein>
    <submittedName>
        <fullName evidence="2">Uncharacterized protein</fullName>
    </submittedName>
</protein>
<name>A0AAJ0HPP8_9PEZI</name>
<evidence type="ECO:0000313" key="2">
    <source>
        <dbReference type="EMBL" id="KAK3359171.1"/>
    </source>
</evidence>
<dbReference type="EMBL" id="JAUIQD010000002">
    <property type="protein sequence ID" value="KAK3359171.1"/>
    <property type="molecule type" value="Genomic_DNA"/>
</dbReference>
<feature type="signal peptide" evidence="1">
    <location>
        <begin position="1"/>
        <end position="18"/>
    </location>
</feature>
<sequence>MKFTLPALLLCAAHSGLAAPRPSPPPDVNIVRIDMDALTTRNESSLVSRAPIAGANLDAWTGSTSCSGSPSFTWGAPDPNNCYEYWSGGLRWEIKSAKFRPGPVGAGCALRLYPGAGCTGSPNNWVAGNCGGGGGWWSAKIIGSCG</sequence>
<keyword evidence="3" id="KW-1185">Reference proteome</keyword>
<reference evidence="2" key="2">
    <citation type="submission" date="2023-06" db="EMBL/GenBank/DDBJ databases">
        <authorList>
            <consortium name="Lawrence Berkeley National Laboratory"/>
            <person name="Haridas S."/>
            <person name="Hensen N."/>
            <person name="Bonometti L."/>
            <person name="Westerberg I."/>
            <person name="Brannstrom I.O."/>
            <person name="Guillou S."/>
            <person name="Cros-Aarteil S."/>
            <person name="Calhoun S."/>
            <person name="Kuo A."/>
            <person name="Mondo S."/>
            <person name="Pangilinan J."/>
            <person name="Riley R."/>
            <person name="Labutti K."/>
            <person name="Andreopoulos B."/>
            <person name="Lipzen A."/>
            <person name="Chen C."/>
            <person name="Yanf M."/>
            <person name="Daum C."/>
            <person name="Ng V."/>
            <person name="Clum A."/>
            <person name="Steindorff A."/>
            <person name="Ohm R."/>
            <person name="Martin F."/>
            <person name="Silar P."/>
            <person name="Natvig D."/>
            <person name="Lalanne C."/>
            <person name="Gautier V."/>
            <person name="Ament-Velasquez S.L."/>
            <person name="Kruys A."/>
            <person name="Hutchinson M.I."/>
            <person name="Powell A.J."/>
            <person name="Barry K."/>
            <person name="Miller A.N."/>
            <person name="Grigoriev I.V."/>
            <person name="Debuchy R."/>
            <person name="Gladieux P."/>
            <person name="Thoren M.H."/>
            <person name="Johannesson H."/>
        </authorList>
    </citation>
    <scope>NUCLEOTIDE SEQUENCE</scope>
    <source>
        <strain evidence="2">CBS 955.72</strain>
    </source>
</reference>
<dbReference type="AlphaFoldDB" id="A0AAJ0HPP8"/>
<proteinExistence type="predicted"/>
<gene>
    <name evidence="2" type="ORF">B0T25DRAFT_564207</name>
</gene>
<organism evidence="2 3">
    <name type="scientific">Lasiosphaeria hispida</name>
    <dbReference type="NCBI Taxonomy" id="260671"/>
    <lineage>
        <taxon>Eukaryota</taxon>
        <taxon>Fungi</taxon>
        <taxon>Dikarya</taxon>
        <taxon>Ascomycota</taxon>
        <taxon>Pezizomycotina</taxon>
        <taxon>Sordariomycetes</taxon>
        <taxon>Sordariomycetidae</taxon>
        <taxon>Sordariales</taxon>
        <taxon>Lasiosphaeriaceae</taxon>
        <taxon>Lasiosphaeria</taxon>
    </lineage>
</organism>
<feature type="chain" id="PRO_5042464755" evidence="1">
    <location>
        <begin position="19"/>
        <end position="146"/>
    </location>
</feature>
<reference evidence="2" key="1">
    <citation type="journal article" date="2023" name="Mol. Phylogenet. Evol.">
        <title>Genome-scale phylogeny and comparative genomics of the fungal order Sordariales.</title>
        <authorList>
            <person name="Hensen N."/>
            <person name="Bonometti L."/>
            <person name="Westerberg I."/>
            <person name="Brannstrom I.O."/>
            <person name="Guillou S."/>
            <person name="Cros-Aarteil S."/>
            <person name="Calhoun S."/>
            <person name="Haridas S."/>
            <person name="Kuo A."/>
            <person name="Mondo S."/>
            <person name="Pangilinan J."/>
            <person name="Riley R."/>
            <person name="LaButti K."/>
            <person name="Andreopoulos B."/>
            <person name="Lipzen A."/>
            <person name="Chen C."/>
            <person name="Yan M."/>
            <person name="Daum C."/>
            <person name="Ng V."/>
            <person name="Clum A."/>
            <person name="Steindorff A."/>
            <person name="Ohm R.A."/>
            <person name="Martin F."/>
            <person name="Silar P."/>
            <person name="Natvig D.O."/>
            <person name="Lalanne C."/>
            <person name="Gautier V."/>
            <person name="Ament-Velasquez S.L."/>
            <person name="Kruys A."/>
            <person name="Hutchinson M.I."/>
            <person name="Powell A.J."/>
            <person name="Barry K."/>
            <person name="Miller A.N."/>
            <person name="Grigoriev I.V."/>
            <person name="Debuchy R."/>
            <person name="Gladieux P."/>
            <person name="Hiltunen Thoren M."/>
            <person name="Johannesson H."/>
        </authorList>
    </citation>
    <scope>NUCLEOTIDE SEQUENCE</scope>
    <source>
        <strain evidence="2">CBS 955.72</strain>
    </source>
</reference>
<accession>A0AAJ0HPP8</accession>
<evidence type="ECO:0000313" key="3">
    <source>
        <dbReference type="Proteomes" id="UP001275084"/>
    </source>
</evidence>
<dbReference type="Proteomes" id="UP001275084">
    <property type="component" value="Unassembled WGS sequence"/>
</dbReference>
<keyword evidence="1" id="KW-0732">Signal</keyword>
<comment type="caution">
    <text evidence="2">The sequence shown here is derived from an EMBL/GenBank/DDBJ whole genome shotgun (WGS) entry which is preliminary data.</text>
</comment>
<evidence type="ECO:0000256" key="1">
    <source>
        <dbReference type="SAM" id="SignalP"/>
    </source>
</evidence>